<protein>
    <submittedName>
        <fullName evidence="1">Uncharacterized protein</fullName>
    </submittedName>
</protein>
<keyword evidence="2" id="KW-1185">Reference proteome</keyword>
<evidence type="ECO:0000313" key="1">
    <source>
        <dbReference type="EMBL" id="KAJ1199382.1"/>
    </source>
</evidence>
<name>A0AAV7VGU4_PLEWA</name>
<dbReference type="Proteomes" id="UP001066276">
    <property type="component" value="Chromosome 2_1"/>
</dbReference>
<gene>
    <name evidence="1" type="ORF">NDU88_003218</name>
</gene>
<accession>A0AAV7VGU4</accession>
<dbReference type="EMBL" id="JANPWB010000003">
    <property type="protein sequence ID" value="KAJ1199382.1"/>
    <property type="molecule type" value="Genomic_DNA"/>
</dbReference>
<reference evidence="1" key="1">
    <citation type="journal article" date="2022" name="bioRxiv">
        <title>Sequencing and chromosome-scale assembly of the giantPleurodeles waltlgenome.</title>
        <authorList>
            <person name="Brown T."/>
            <person name="Elewa A."/>
            <person name="Iarovenko S."/>
            <person name="Subramanian E."/>
            <person name="Araus A.J."/>
            <person name="Petzold A."/>
            <person name="Susuki M."/>
            <person name="Suzuki K.-i.T."/>
            <person name="Hayashi T."/>
            <person name="Toyoda A."/>
            <person name="Oliveira C."/>
            <person name="Osipova E."/>
            <person name="Leigh N.D."/>
            <person name="Simon A."/>
            <person name="Yun M.H."/>
        </authorList>
    </citation>
    <scope>NUCLEOTIDE SEQUENCE</scope>
    <source>
        <strain evidence="1">20211129_DDA</strain>
        <tissue evidence="1">Liver</tissue>
    </source>
</reference>
<organism evidence="1 2">
    <name type="scientific">Pleurodeles waltl</name>
    <name type="common">Iberian ribbed newt</name>
    <dbReference type="NCBI Taxonomy" id="8319"/>
    <lineage>
        <taxon>Eukaryota</taxon>
        <taxon>Metazoa</taxon>
        <taxon>Chordata</taxon>
        <taxon>Craniata</taxon>
        <taxon>Vertebrata</taxon>
        <taxon>Euteleostomi</taxon>
        <taxon>Amphibia</taxon>
        <taxon>Batrachia</taxon>
        <taxon>Caudata</taxon>
        <taxon>Salamandroidea</taxon>
        <taxon>Salamandridae</taxon>
        <taxon>Pleurodelinae</taxon>
        <taxon>Pleurodeles</taxon>
    </lineage>
</organism>
<evidence type="ECO:0000313" key="2">
    <source>
        <dbReference type="Proteomes" id="UP001066276"/>
    </source>
</evidence>
<dbReference type="AlphaFoldDB" id="A0AAV7VGU4"/>
<sequence>MRRGLAPLPRRGAWKLGQRDRAGGRRGVGAQVKVGLPVGSESQWSGWGAAWREVWRWMNMWDKVAPDRSELPESLAGRVTGVDGSDWRNHGESQTEVFAGWGGSRYSRIEIQQDGTMAMVVPELAAGLTVAPELEVEMTPVYS</sequence>
<comment type="caution">
    <text evidence="1">The sequence shown here is derived from an EMBL/GenBank/DDBJ whole genome shotgun (WGS) entry which is preliminary data.</text>
</comment>
<proteinExistence type="predicted"/>